<dbReference type="CDD" id="cd03784">
    <property type="entry name" value="GT1_Gtf-like"/>
    <property type="match status" value="1"/>
</dbReference>
<dbReference type="EMBL" id="QUAK01000063">
    <property type="protein sequence ID" value="RFU86630.1"/>
    <property type="molecule type" value="Genomic_DNA"/>
</dbReference>
<comment type="similarity">
    <text evidence="1">Belongs to the UDP-glycosyltransferase family.</text>
</comment>
<dbReference type="PANTHER" id="PTHR48047">
    <property type="entry name" value="GLYCOSYLTRANSFERASE"/>
    <property type="match status" value="1"/>
</dbReference>
<reference evidence="2 3" key="1">
    <citation type="submission" date="2018-08" db="EMBL/GenBank/DDBJ databases">
        <title>Isolation, diversity and antifungal activity of Actinobacteria from wheat.</title>
        <authorList>
            <person name="Han C."/>
        </authorList>
    </citation>
    <scope>NUCLEOTIDE SEQUENCE [LARGE SCALE GENOMIC DNA]</scope>
    <source>
        <strain evidence="2 3">NEAU-YY421</strain>
    </source>
</reference>
<dbReference type="SUPFAM" id="SSF53756">
    <property type="entry name" value="UDP-Glycosyltransferase/glycogen phosphorylase"/>
    <property type="match status" value="1"/>
</dbReference>
<protein>
    <recommendedName>
        <fullName evidence="4">Glycosyltransferase</fullName>
    </recommendedName>
</protein>
<name>A0A372M7Q6_9ACTN</name>
<keyword evidence="3" id="KW-1185">Reference proteome</keyword>
<dbReference type="Gene3D" id="3.40.50.2000">
    <property type="entry name" value="Glycogen Phosphorylase B"/>
    <property type="match status" value="2"/>
</dbReference>
<organism evidence="2 3">
    <name type="scientific">Streptomyces triticagri</name>
    <dbReference type="NCBI Taxonomy" id="2293568"/>
    <lineage>
        <taxon>Bacteria</taxon>
        <taxon>Bacillati</taxon>
        <taxon>Actinomycetota</taxon>
        <taxon>Actinomycetes</taxon>
        <taxon>Kitasatosporales</taxon>
        <taxon>Streptomycetaceae</taxon>
        <taxon>Streptomyces</taxon>
    </lineage>
</organism>
<dbReference type="RefSeq" id="WP_128555802.1">
    <property type="nucleotide sequence ID" value="NZ_QUAK01000063.1"/>
</dbReference>
<dbReference type="AlphaFoldDB" id="A0A372M7Q6"/>
<dbReference type="InterPro" id="IPR002213">
    <property type="entry name" value="UDP_glucos_trans"/>
</dbReference>
<evidence type="ECO:0000256" key="1">
    <source>
        <dbReference type="ARBA" id="ARBA00009995"/>
    </source>
</evidence>
<evidence type="ECO:0000313" key="2">
    <source>
        <dbReference type="EMBL" id="RFU86630.1"/>
    </source>
</evidence>
<sequence length="442" mass="47130">MRIAVIPIDAIGHVNPLLPIVGELAAHPDVEVVCSFGPESLADPFTAAGAQHISLAAASAGPTPAGLSDLAYKSFVQPLPVASRHLQAVAEFRPDVVLYDVFSFHGAIAGRTLDIPSVSLVTFPGYGALGEDFAVQHGRPHPALEEANAHYQAQFSLDLLGEGLLPTLFPSKDLSVVTSIESLSRAPDTSTPILRDRLAPYVGTLVYVGPSVGPVRCSPPPQRSGRETERRLDEALLFRTLEEAKERGRAVVLFSLGTVLTDFRFHSPVGGAPTGRQFLNSLLARLTAAVGGRPDLLVVAAVGTELAREEEPEWPDNFLISNFLPQREILNRHADVFLTHHGMNSTAESILACVPMVSLPGVGDQITNAQIATEHRAAVAPWDLRNPYATVTPQLLEEAVTQALSSPVHRDACASLRAQMALAGGARRAAEHVVALPHLRSA</sequence>
<comment type="caution">
    <text evidence="2">The sequence shown here is derived from an EMBL/GenBank/DDBJ whole genome shotgun (WGS) entry which is preliminary data.</text>
</comment>
<dbReference type="Proteomes" id="UP000263094">
    <property type="component" value="Unassembled WGS sequence"/>
</dbReference>
<dbReference type="Pfam" id="PF00201">
    <property type="entry name" value="UDPGT"/>
    <property type="match status" value="1"/>
</dbReference>
<proteinExistence type="inferred from homology"/>
<dbReference type="GO" id="GO:0035251">
    <property type="term" value="F:UDP-glucosyltransferase activity"/>
    <property type="evidence" value="ECO:0007669"/>
    <property type="project" value="TreeGrafter"/>
</dbReference>
<accession>A0A372M7Q6</accession>
<gene>
    <name evidence="2" type="ORF">DY218_11205</name>
</gene>
<dbReference type="OrthoDB" id="6620093at2"/>
<evidence type="ECO:0000313" key="3">
    <source>
        <dbReference type="Proteomes" id="UP000263094"/>
    </source>
</evidence>
<evidence type="ECO:0008006" key="4">
    <source>
        <dbReference type="Google" id="ProtNLM"/>
    </source>
</evidence>